<feature type="domain" description="Coenzyme Q-binding protein COQ10 START" evidence="1">
    <location>
        <begin position="10"/>
        <end position="120"/>
    </location>
</feature>
<dbReference type="InterPro" id="IPR023393">
    <property type="entry name" value="START-like_dom_sf"/>
</dbReference>
<name>A0A2M8QBY3_9CHLR</name>
<dbReference type="Pfam" id="PF03364">
    <property type="entry name" value="Polyketide_cyc"/>
    <property type="match status" value="1"/>
</dbReference>
<reference evidence="2 3" key="1">
    <citation type="submission" date="2017-11" db="EMBL/GenBank/DDBJ databases">
        <title>Evolution of Phototrophy in the Chloroflexi Phylum Driven by Horizontal Gene Transfer.</title>
        <authorList>
            <person name="Ward L.M."/>
            <person name="Hemp J."/>
            <person name="Shih P.M."/>
            <person name="Mcglynn S.E."/>
            <person name="Fischer W."/>
        </authorList>
    </citation>
    <scope>NUCLEOTIDE SEQUENCE [LARGE SCALE GENOMIC DNA]</scope>
    <source>
        <strain evidence="2">JP3_7</strain>
    </source>
</reference>
<organism evidence="2 3">
    <name type="scientific">Candidatus Thermofonsia Clade 3 bacterium</name>
    <dbReference type="NCBI Taxonomy" id="2364212"/>
    <lineage>
        <taxon>Bacteria</taxon>
        <taxon>Bacillati</taxon>
        <taxon>Chloroflexota</taxon>
        <taxon>Candidatus Thermofontia</taxon>
        <taxon>Candidatus Thermofonsia Clade 3</taxon>
    </lineage>
</organism>
<protein>
    <recommendedName>
        <fullName evidence="1">Coenzyme Q-binding protein COQ10 START domain-containing protein</fullName>
    </recommendedName>
</protein>
<evidence type="ECO:0000259" key="1">
    <source>
        <dbReference type="Pfam" id="PF03364"/>
    </source>
</evidence>
<dbReference type="InterPro" id="IPR005031">
    <property type="entry name" value="COQ10_START"/>
</dbReference>
<evidence type="ECO:0000313" key="2">
    <source>
        <dbReference type="EMBL" id="PJF47290.1"/>
    </source>
</evidence>
<gene>
    <name evidence="2" type="ORF">CUN48_09355</name>
</gene>
<dbReference type="Gene3D" id="3.30.530.20">
    <property type="match status" value="1"/>
</dbReference>
<proteinExistence type="predicted"/>
<accession>A0A2M8QBY3</accession>
<dbReference type="Proteomes" id="UP000230790">
    <property type="component" value="Unassembled WGS sequence"/>
</dbReference>
<dbReference type="AlphaFoldDB" id="A0A2M8QBY3"/>
<sequence length="167" mass="19027">MRHFEYAFVVNAPLDQVWAFHDDPTALPKVMTGAVKMHVHHVDRPLQPGSRILMTMQIGPVRRRWNVRLRAREAPRFFADEQIEGEGPFRAWRHTHAFEAIDAHRTRVIDRLEYEPPLGWLGKIGDALIGGILMRSLFASRAKATRRWLESQASRGASPAGAEQSAQ</sequence>
<dbReference type="SUPFAM" id="SSF55961">
    <property type="entry name" value="Bet v1-like"/>
    <property type="match status" value="1"/>
</dbReference>
<comment type="caution">
    <text evidence="2">The sequence shown here is derived from an EMBL/GenBank/DDBJ whole genome shotgun (WGS) entry which is preliminary data.</text>
</comment>
<dbReference type="CDD" id="cd07820">
    <property type="entry name" value="SRPBCC_3"/>
    <property type="match status" value="1"/>
</dbReference>
<evidence type="ECO:0000313" key="3">
    <source>
        <dbReference type="Proteomes" id="UP000230790"/>
    </source>
</evidence>
<dbReference type="EMBL" id="PGTN01000056">
    <property type="protein sequence ID" value="PJF47290.1"/>
    <property type="molecule type" value="Genomic_DNA"/>
</dbReference>